<protein>
    <recommendedName>
        <fullName evidence="3">Secreted peptide</fullName>
    </recommendedName>
</protein>
<keyword evidence="1" id="KW-0732">Signal</keyword>
<sequence>MLARNLGAINAVIIVGTLAFAIPGRDSAIIIEVFEVMHYQLCPQNVLPVLVCFERKGKKNGKRNHYEIFKPFSIRPKARRSDVTVFRAHASL</sequence>
<accession>L7LUI2</accession>
<dbReference type="AlphaFoldDB" id="L7LUI2"/>
<organism evidence="2">
    <name type="scientific">Rhipicephalus pulchellus</name>
    <name type="common">Yellow backed tick</name>
    <name type="synonym">Dermacentor pulchellus</name>
    <dbReference type="NCBI Taxonomy" id="72859"/>
    <lineage>
        <taxon>Eukaryota</taxon>
        <taxon>Metazoa</taxon>
        <taxon>Ecdysozoa</taxon>
        <taxon>Arthropoda</taxon>
        <taxon>Chelicerata</taxon>
        <taxon>Arachnida</taxon>
        <taxon>Acari</taxon>
        <taxon>Parasitiformes</taxon>
        <taxon>Ixodida</taxon>
        <taxon>Ixodoidea</taxon>
        <taxon>Ixodidae</taxon>
        <taxon>Rhipicephalinae</taxon>
        <taxon>Rhipicephalus</taxon>
        <taxon>Rhipicephalus</taxon>
    </lineage>
</organism>
<name>L7LUI2_RHIPC</name>
<proteinExistence type="evidence at transcript level"/>
<dbReference type="EMBL" id="GACK01010530">
    <property type="protein sequence ID" value="JAA54504.1"/>
    <property type="molecule type" value="mRNA"/>
</dbReference>
<reference evidence="2" key="1">
    <citation type="submission" date="2012-11" db="EMBL/GenBank/DDBJ databases">
        <authorList>
            <person name="Lucero-Rivera Y.E."/>
            <person name="Tovar-Ramirez D."/>
        </authorList>
    </citation>
    <scope>NUCLEOTIDE SEQUENCE</scope>
    <source>
        <tissue evidence="2">Salivary gland</tissue>
    </source>
</reference>
<evidence type="ECO:0000313" key="2">
    <source>
        <dbReference type="EMBL" id="JAA54504.1"/>
    </source>
</evidence>
<evidence type="ECO:0000256" key="1">
    <source>
        <dbReference type="SAM" id="SignalP"/>
    </source>
</evidence>
<feature type="signal peptide" evidence="1">
    <location>
        <begin position="1"/>
        <end position="19"/>
    </location>
</feature>
<reference evidence="2" key="2">
    <citation type="journal article" date="2015" name="J. Proteomics">
        <title>Sexual differences in the sialomes of the zebra tick, Rhipicephalus pulchellus.</title>
        <authorList>
            <person name="Tan A.W."/>
            <person name="Francischetti I.M."/>
            <person name="Slovak M."/>
            <person name="Kini R.M."/>
            <person name="Ribeiro J.M."/>
        </authorList>
    </citation>
    <scope>NUCLEOTIDE SEQUENCE</scope>
    <source>
        <tissue evidence="2">Salivary gland</tissue>
    </source>
</reference>
<feature type="chain" id="PRO_5003980708" description="Secreted peptide" evidence="1">
    <location>
        <begin position="20"/>
        <end position="92"/>
    </location>
</feature>
<evidence type="ECO:0008006" key="3">
    <source>
        <dbReference type="Google" id="ProtNLM"/>
    </source>
</evidence>